<name>A0ABT5FGN3_9GAMM</name>
<accession>A0ABT5FGN3</accession>
<evidence type="ECO:0000259" key="1">
    <source>
        <dbReference type="PROSITE" id="PS51352"/>
    </source>
</evidence>
<organism evidence="2 3">
    <name type="scientific">Psychrosphaera algicola</name>
    <dbReference type="NCBI Taxonomy" id="3023714"/>
    <lineage>
        <taxon>Bacteria</taxon>
        <taxon>Pseudomonadati</taxon>
        <taxon>Pseudomonadota</taxon>
        <taxon>Gammaproteobacteria</taxon>
        <taxon>Alteromonadales</taxon>
        <taxon>Pseudoalteromonadaceae</taxon>
        <taxon>Psychrosphaera</taxon>
    </lineage>
</organism>
<dbReference type="EMBL" id="JAQOMS010000002">
    <property type="protein sequence ID" value="MDC2890248.1"/>
    <property type="molecule type" value="Genomic_DNA"/>
</dbReference>
<dbReference type="InterPro" id="IPR000866">
    <property type="entry name" value="AhpC/TSA"/>
</dbReference>
<protein>
    <submittedName>
        <fullName evidence="2">Redoxin domain-containing protein</fullName>
    </submittedName>
</protein>
<comment type="caution">
    <text evidence="2">The sequence shown here is derived from an EMBL/GenBank/DDBJ whole genome shotgun (WGS) entry which is preliminary data.</text>
</comment>
<feature type="domain" description="Thioredoxin" evidence="1">
    <location>
        <begin position="7"/>
        <end position="166"/>
    </location>
</feature>
<gene>
    <name evidence="2" type="ORF">PN838_17635</name>
</gene>
<dbReference type="RefSeq" id="WP_215962613.1">
    <property type="nucleotide sequence ID" value="NZ_JAQOMS010000002.1"/>
</dbReference>
<keyword evidence="3" id="KW-1185">Reference proteome</keyword>
<proteinExistence type="predicted"/>
<evidence type="ECO:0000313" key="3">
    <source>
        <dbReference type="Proteomes" id="UP001528411"/>
    </source>
</evidence>
<evidence type="ECO:0000313" key="2">
    <source>
        <dbReference type="EMBL" id="MDC2890248.1"/>
    </source>
</evidence>
<reference evidence="2 3" key="1">
    <citation type="submission" date="2023-01" db="EMBL/GenBank/DDBJ databases">
        <title>Psychrosphaera sp. nov., isolated from marine algae.</title>
        <authorList>
            <person name="Bayburt H."/>
            <person name="Choi B.J."/>
            <person name="Kim J.M."/>
            <person name="Choi D.G."/>
            <person name="Jeon C.O."/>
        </authorList>
    </citation>
    <scope>NUCLEOTIDE SEQUENCE [LARGE SCALE GENOMIC DNA]</scope>
    <source>
        <strain evidence="2 3">G1-22</strain>
    </source>
</reference>
<dbReference type="Pfam" id="PF00578">
    <property type="entry name" value="AhpC-TSA"/>
    <property type="match status" value="1"/>
</dbReference>
<dbReference type="Proteomes" id="UP001528411">
    <property type="component" value="Unassembled WGS sequence"/>
</dbReference>
<dbReference type="PROSITE" id="PS51352">
    <property type="entry name" value="THIOREDOXIN_2"/>
    <property type="match status" value="1"/>
</dbReference>
<dbReference type="InterPro" id="IPR013766">
    <property type="entry name" value="Thioredoxin_domain"/>
</dbReference>
<sequence length="178" mass="19752">MTLSIKLTTGSPFPDVDAKLIDGSTVNLSKAHGGADWQMIVVYRGKHCPLCIRYLNLLEEHQSALKGIGVSVSAVSADSKDQLVENMEKLNITYPIAYGLTEQQMKQLGLYISQPRTEQETDHNYSEPALFVINELGNLQAVNISNTPFLRPELDVVVRGLAFVRNQDNYPIRGTVAY</sequence>